<name>A0A6T2ADS1_9EUGL</name>
<dbReference type="EMBL" id="HBJA01070269">
    <property type="protein sequence ID" value="CAE0813539.1"/>
    <property type="molecule type" value="Transcribed_RNA"/>
</dbReference>
<dbReference type="EMBL" id="HBJA01070270">
    <property type="protein sequence ID" value="CAE0813540.1"/>
    <property type="molecule type" value="Transcribed_RNA"/>
</dbReference>
<evidence type="ECO:0000313" key="3">
    <source>
        <dbReference type="EMBL" id="CAE0813539.1"/>
    </source>
</evidence>
<accession>A0A6T2ADS1</accession>
<evidence type="ECO:0000313" key="4">
    <source>
        <dbReference type="EMBL" id="CAE0813540.1"/>
    </source>
</evidence>
<evidence type="ECO:0000313" key="1">
    <source>
        <dbReference type="EMBL" id="CAE0813537.1"/>
    </source>
</evidence>
<organism evidence="1">
    <name type="scientific">Eutreptiella gymnastica</name>
    <dbReference type="NCBI Taxonomy" id="73025"/>
    <lineage>
        <taxon>Eukaryota</taxon>
        <taxon>Discoba</taxon>
        <taxon>Euglenozoa</taxon>
        <taxon>Euglenida</taxon>
        <taxon>Spirocuta</taxon>
        <taxon>Euglenophyceae</taxon>
        <taxon>Eutreptiales</taxon>
        <taxon>Eutreptiaceae</taxon>
        <taxon>Eutreptiella</taxon>
    </lineage>
</organism>
<reference evidence="1" key="1">
    <citation type="submission" date="2021-01" db="EMBL/GenBank/DDBJ databases">
        <authorList>
            <person name="Corre E."/>
            <person name="Pelletier E."/>
            <person name="Niang G."/>
            <person name="Scheremetjew M."/>
            <person name="Finn R."/>
            <person name="Kale V."/>
            <person name="Holt S."/>
            <person name="Cochrane G."/>
            <person name="Meng A."/>
            <person name="Brown T."/>
            <person name="Cohen L."/>
        </authorList>
    </citation>
    <scope>NUCLEOTIDE SEQUENCE</scope>
    <source>
        <strain evidence="1">CCMP1594</strain>
    </source>
</reference>
<dbReference type="AlphaFoldDB" id="A0A6T2ADS1"/>
<proteinExistence type="predicted"/>
<dbReference type="EMBL" id="HBJA01070267">
    <property type="protein sequence ID" value="CAE0813537.1"/>
    <property type="molecule type" value="Transcribed_RNA"/>
</dbReference>
<protein>
    <submittedName>
        <fullName evidence="1">Uncharacterized protein</fullName>
    </submittedName>
</protein>
<gene>
    <name evidence="1" type="ORF">EGYM00163_LOCUS24688</name>
    <name evidence="2" type="ORF">EGYM00163_LOCUS24689</name>
    <name evidence="3" type="ORF">EGYM00163_LOCUS24690</name>
    <name evidence="4" type="ORF">EGYM00163_LOCUS24691</name>
</gene>
<sequence length="100" mass="11177">MVSHTACGLIASFLPSMPPFYGKPSQYDMACHVMSCFSSTHKMRGAAHGLWLYTSAEEGGESCPAPTYTLQALCFFVNRAAPRRPVFFFCSYFRMHLKPP</sequence>
<evidence type="ECO:0000313" key="2">
    <source>
        <dbReference type="EMBL" id="CAE0813538.1"/>
    </source>
</evidence>
<dbReference type="EMBL" id="HBJA01070268">
    <property type="protein sequence ID" value="CAE0813538.1"/>
    <property type="molecule type" value="Transcribed_RNA"/>
</dbReference>